<evidence type="ECO:0000313" key="2">
    <source>
        <dbReference type="Proteomes" id="UP000886751"/>
    </source>
</evidence>
<comment type="caution">
    <text evidence="1">The sequence shown here is derived from an EMBL/GenBank/DDBJ whole genome shotgun (WGS) entry which is preliminary data.</text>
</comment>
<dbReference type="Proteomes" id="UP000886751">
    <property type="component" value="Unassembled WGS sequence"/>
</dbReference>
<accession>A0A9D1XZM1</accession>
<organism evidence="1 2">
    <name type="scientific">Candidatus Gemmiger excrementipullorum</name>
    <dbReference type="NCBI Taxonomy" id="2838610"/>
    <lineage>
        <taxon>Bacteria</taxon>
        <taxon>Bacillati</taxon>
        <taxon>Bacillota</taxon>
        <taxon>Clostridia</taxon>
        <taxon>Eubacteriales</taxon>
        <taxon>Gemmiger</taxon>
    </lineage>
</organism>
<gene>
    <name evidence="1" type="ORF">H9846_01925</name>
</gene>
<dbReference type="AlphaFoldDB" id="A0A9D1XZM1"/>
<name>A0A9D1XZM1_9FIRM</name>
<reference evidence="1" key="1">
    <citation type="journal article" date="2021" name="PeerJ">
        <title>Extensive microbial diversity within the chicken gut microbiome revealed by metagenomics and culture.</title>
        <authorList>
            <person name="Gilroy R."/>
            <person name="Ravi A."/>
            <person name="Getino M."/>
            <person name="Pursley I."/>
            <person name="Horton D.L."/>
            <person name="Alikhan N.F."/>
            <person name="Baker D."/>
            <person name="Gharbi K."/>
            <person name="Hall N."/>
            <person name="Watson M."/>
            <person name="Adriaenssens E.M."/>
            <person name="Foster-Nyarko E."/>
            <person name="Jarju S."/>
            <person name="Secka A."/>
            <person name="Antonio M."/>
            <person name="Oren A."/>
            <person name="Chaudhuri R.R."/>
            <person name="La Ragione R."/>
            <person name="Hildebrand F."/>
            <person name="Pallen M.J."/>
        </authorList>
    </citation>
    <scope>NUCLEOTIDE SEQUENCE</scope>
    <source>
        <strain evidence="1">ChiHecec2B26-7398</strain>
    </source>
</reference>
<evidence type="ECO:0000313" key="1">
    <source>
        <dbReference type="EMBL" id="HIX94196.1"/>
    </source>
</evidence>
<sequence>MTPKRKARKQTTEETKITTGTCQFCGQSIALAGAHATQEEADTVATLACKCAQGQPFRQFAQEKATIQDLFGRDDPNAQALIVTMADAVREGYIEGGTLKMADGVTAKLKPKDGMVVVSRTVKHEHQKTL</sequence>
<reference evidence="1" key="2">
    <citation type="submission" date="2021-04" db="EMBL/GenBank/DDBJ databases">
        <authorList>
            <person name="Gilroy R."/>
        </authorList>
    </citation>
    <scope>NUCLEOTIDE SEQUENCE</scope>
    <source>
        <strain evidence="1">ChiHecec2B26-7398</strain>
    </source>
</reference>
<proteinExistence type="predicted"/>
<protein>
    <submittedName>
        <fullName evidence="1">Uncharacterized protein</fullName>
    </submittedName>
</protein>
<dbReference type="EMBL" id="DXEI01000032">
    <property type="protein sequence ID" value="HIX94196.1"/>
    <property type="molecule type" value="Genomic_DNA"/>
</dbReference>